<evidence type="ECO:0000313" key="2">
    <source>
        <dbReference type="EMBL" id="KQB35055.1"/>
    </source>
</evidence>
<gene>
    <name evidence="2" type="ORF">AOG54_03355</name>
    <name evidence="1" type="ORF">SE19_01635</name>
</gene>
<comment type="caution">
    <text evidence="2">The sequence shown here is derived from an EMBL/GenBank/DDBJ whole genome shotgun (WGS) entry which is preliminary data.</text>
</comment>
<evidence type="ECO:0000313" key="1">
    <source>
        <dbReference type="EMBL" id="KPV47305.1"/>
    </source>
</evidence>
<dbReference type="InterPro" id="IPR009272">
    <property type="entry name" value="DUF929"/>
</dbReference>
<dbReference type="Proteomes" id="UP000050320">
    <property type="component" value="Unassembled WGS sequence"/>
</dbReference>
<dbReference type="PATRIC" id="fig|507754.4.peg.1102"/>
<dbReference type="OrthoDB" id="57485at2157"/>
<protein>
    <recommendedName>
        <fullName evidence="5">DUF929 domain-containing protein</fullName>
    </recommendedName>
</protein>
<dbReference type="RefSeq" id="WP_048101950.1">
    <property type="nucleotide sequence ID" value="NZ_JBBYJF010000001.1"/>
</dbReference>
<dbReference type="Pfam" id="PF06053">
    <property type="entry name" value="DUF929"/>
    <property type="match status" value="1"/>
</dbReference>
<evidence type="ECO:0000313" key="3">
    <source>
        <dbReference type="Proteomes" id="UP000050320"/>
    </source>
</evidence>
<reference evidence="1 4" key="1">
    <citation type="submission" date="2015-09" db="EMBL/GenBank/DDBJ databases">
        <title>Draft genome sequence of Acidiplasma aeolicum DSM 18409.</title>
        <authorList>
            <person name="Hemp J."/>
        </authorList>
    </citation>
    <scope>NUCLEOTIDE SEQUENCE [LARGE SCALE GENOMIC DNA]</scope>
    <source>
        <strain evidence="1 4">V</strain>
    </source>
</reference>
<dbReference type="EMBL" id="LJCQ01000097">
    <property type="protein sequence ID" value="KPV47305.1"/>
    <property type="molecule type" value="Genomic_DNA"/>
</dbReference>
<dbReference type="EMBL" id="LKBG01000178">
    <property type="protein sequence ID" value="KQB35055.1"/>
    <property type="molecule type" value="Genomic_DNA"/>
</dbReference>
<evidence type="ECO:0000313" key="4">
    <source>
        <dbReference type="Proteomes" id="UP000050515"/>
    </source>
</evidence>
<sequence length="248" mass="27267">MEPDGDKPKINRKMLVFFIVFLIVIVALSIDFDLHYNPTEENIKIDNYCQISTKNLVGGGSINVYFITWNGSPNGASSSWAYYSLIGSTKNYTYVNSSSSYIYNNTPGVIFTNSEYNFTLNGRMIHFIPIYLYKENLTGQNLINEGLNEIKAKVPSNVYNDIKIYTTEVLISGTDSTSANLSAGNGIPAHINTVSIITGPGGAYIFNGALISPSALSNETPEKVMQNIKDPTITQAVAGLKNYIEKVE</sequence>
<name>A0A0Q0RRP7_9ARCH</name>
<proteinExistence type="predicted"/>
<organism evidence="2 3">
    <name type="scientific">Acidiplasma aeolicum</name>
    <dbReference type="NCBI Taxonomy" id="507754"/>
    <lineage>
        <taxon>Archaea</taxon>
        <taxon>Methanobacteriati</taxon>
        <taxon>Thermoplasmatota</taxon>
        <taxon>Thermoplasmata</taxon>
        <taxon>Thermoplasmatales</taxon>
        <taxon>Ferroplasmaceae</taxon>
        <taxon>Acidiplasma</taxon>
    </lineage>
</organism>
<evidence type="ECO:0008006" key="5">
    <source>
        <dbReference type="Google" id="ProtNLM"/>
    </source>
</evidence>
<accession>A0A0Q0RRP7</accession>
<reference evidence="2 3" key="2">
    <citation type="submission" date="2015-09" db="EMBL/GenBank/DDBJ databases">
        <title>Heavy metals and arsenic resistance mechanisms in polyextremophilic archaea of the family Ferroplasmaceae.</title>
        <authorList>
            <person name="Bulaev A.G."/>
            <person name="Kanygina A.V."/>
        </authorList>
    </citation>
    <scope>NUCLEOTIDE SEQUENCE [LARGE SCALE GENOMIC DNA]</scope>
    <source>
        <strain evidence="2 3">VT</strain>
    </source>
</reference>
<dbReference type="GeneID" id="84221914"/>
<keyword evidence="3" id="KW-1185">Reference proteome</keyword>
<dbReference type="AlphaFoldDB" id="A0A0Q0RRP7"/>
<dbReference type="Proteomes" id="UP000050515">
    <property type="component" value="Unassembled WGS sequence"/>
</dbReference>